<evidence type="ECO:0000313" key="3">
    <source>
        <dbReference type="Proteomes" id="UP000195521"/>
    </source>
</evidence>
<keyword evidence="1" id="KW-0812">Transmembrane</keyword>
<feature type="transmembrane region" description="Helical" evidence="1">
    <location>
        <begin position="136"/>
        <end position="158"/>
    </location>
</feature>
<reference evidence="3" key="1">
    <citation type="submission" date="2017-04" db="EMBL/GenBank/DDBJ databases">
        <title>Plasmodium gonderi genome.</title>
        <authorList>
            <person name="Arisue N."/>
            <person name="Honma H."/>
            <person name="Kawai S."/>
            <person name="Tougan T."/>
            <person name="Tanabe K."/>
            <person name="Horii T."/>
        </authorList>
    </citation>
    <scope>NUCLEOTIDE SEQUENCE [LARGE SCALE GENOMIC DNA]</scope>
    <source>
        <strain evidence="3">ATCC 30045</strain>
    </source>
</reference>
<keyword evidence="1" id="KW-1133">Transmembrane helix</keyword>
<dbReference type="RefSeq" id="XP_028547198.1">
    <property type="nucleotide sequence ID" value="XM_028691397.1"/>
</dbReference>
<proteinExistence type="predicted"/>
<dbReference type="GeneID" id="39745417"/>
<dbReference type="AlphaFoldDB" id="A0A1Y1JQA3"/>
<gene>
    <name evidence="2" type="ORF">PGO_003970</name>
</gene>
<evidence type="ECO:0000256" key="1">
    <source>
        <dbReference type="SAM" id="Phobius"/>
    </source>
</evidence>
<comment type="caution">
    <text evidence="2">The sequence shown here is derived from an EMBL/GenBank/DDBJ whole genome shotgun (WGS) entry which is preliminary data.</text>
</comment>
<keyword evidence="1" id="KW-0472">Membrane</keyword>
<sequence>MNYHLNKKKSHLFLFKILALILVIFMYYFHNESNYEKSYNEIHNFQDILDWKNRRLLSSHEHKGCKPNILKRIDKHFENKIFSLYNNVAKLGDQENYNPNELKTKIVKTLFIVMRSPLIVFLLASVLMAIGKFFKYYPTLVAFPLLITSLLMGMYIFIKSLKFLWNDASEYLKSLDKQLLH</sequence>
<organism evidence="2 3">
    <name type="scientific">Plasmodium gonderi</name>
    <dbReference type="NCBI Taxonomy" id="77519"/>
    <lineage>
        <taxon>Eukaryota</taxon>
        <taxon>Sar</taxon>
        <taxon>Alveolata</taxon>
        <taxon>Apicomplexa</taxon>
        <taxon>Aconoidasida</taxon>
        <taxon>Haemosporida</taxon>
        <taxon>Plasmodiidae</taxon>
        <taxon>Plasmodium</taxon>
        <taxon>Plasmodium (Plasmodium)</taxon>
    </lineage>
</organism>
<dbReference type="EMBL" id="BDQF01000503">
    <property type="protein sequence ID" value="GAW84609.1"/>
    <property type="molecule type" value="Genomic_DNA"/>
</dbReference>
<name>A0A1Y1JQA3_PLAGO</name>
<protein>
    <submittedName>
        <fullName evidence="2">Plamodium exported protein</fullName>
    </submittedName>
</protein>
<keyword evidence="3" id="KW-1185">Reference proteome</keyword>
<feature type="transmembrane region" description="Helical" evidence="1">
    <location>
        <begin position="110"/>
        <end position="130"/>
    </location>
</feature>
<feature type="transmembrane region" description="Helical" evidence="1">
    <location>
        <begin position="12"/>
        <end position="29"/>
    </location>
</feature>
<accession>A0A1Y1JQA3</accession>
<evidence type="ECO:0000313" key="2">
    <source>
        <dbReference type="EMBL" id="GAW84609.1"/>
    </source>
</evidence>
<dbReference type="Proteomes" id="UP000195521">
    <property type="component" value="Unassembled WGS sequence"/>
</dbReference>